<dbReference type="InterPro" id="IPR005532">
    <property type="entry name" value="SUMF_dom"/>
</dbReference>
<dbReference type="EMBL" id="VDCQ01000007">
    <property type="protein sequence ID" value="TNJ67030.1"/>
    <property type="molecule type" value="Genomic_DNA"/>
</dbReference>
<dbReference type="SUPFAM" id="SSF56436">
    <property type="entry name" value="C-type lectin-like"/>
    <property type="match status" value="1"/>
</dbReference>
<keyword evidence="4" id="KW-1185">Reference proteome</keyword>
<dbReference type="InterPro" id="IPR042095">
    <property type="entry name" value="SUMF_sf"/>
</dbReference>
<name>A0A5C4TEV7_9BACL</name>
<dbReference type="InterPro" id="IPR051043">
    <property type="entry name" value="Sulfatase_Mod_Factor_Kinase"/>
</dbReference>
<dbReference type="CDD" id="cd15482">
    <property type="entry name" value="Sialidase_non-viral"/>
    <property type="match status" value="1"/>
</dbReference>
<dbReference type="PANTHER" id="PTHR23150">
    <property type="entry name" value="SULFATASE MODIFYING FACTOR 1, 2"/>
    <property type="match status" value="1"/>
</dbReference>
<feature type="domain" description="Sialidase" evidence="2">
    <location>
        <begin position="320"/>
        <end position="618"/>
    </location>
</feature>
<protein>
    <submittedName>
        <fullName evidence="3">Glycoside hydrolase</fullName>
    </submittedName>
</protein>
<dbReference type="GO" id="GO:0120147">
    <property type="term" value="F:formylglycine-generating oxidase activity"/>
    <property type="evidence" value="ECO:0007669"/>
    <property type="project" value="TreeGrafter"/>
</dbReference>
<dbReference type="OrthoDB" id="9768004at2"/>
<dbReference type="Pfam" id="PF03781">
    <property type="entry name" value="FGE-sulfatase"/>
    <property type="match status" value="1"/>
</dbReference>
<evidence type="ECO:0000259" key="2">
    <source>
        <dbReference type="Pfam" id="PF13088"/>
    </source>
</evidence>
<proteinExistence type="predicted"/>
<comment type="caution">
    <text evidence="3">The sequence shown here is derived from an EMBL/GenBank/DDBJ whole genome shotgun (WGS) entry which is preliminary data.</text>
</comment>
<dbReference type="Pfam" id="PF13088">
    <property type="entry name" value="BNR_2"/>
    <property type="match status" value="1"/>
</dbReference>
<dbReference type="InterPro" id="IPR016187">
    <property type="entry name" value="CTDL_fold"/>
</dbReference>
<dbReference type="Gene3D" id="2.120.10.10">
    <property type="match status" value="1"/>
</dbReference>
<keyword evidence="3" id="KW-0378">Hydrolase</keyword>
<feature type="domain" description="Sulfatase-modifying factor enzyme-like" evidence="1">
    <location>
        <begin position="18"/>
        <end position="246"/>
    </location>
</feature>
<evidence type="ECO:0000259" key="1">
    <source>
        <dbReference type="Pfam" id="PF03781"/>
    </source>
</evidence>
<evidence type="ECO:0000313" key="4">
    <source>
        <dbReference type="Proteomes" id="UP000307943"/>
    </source>
</evidence>
<dbReference type="RefSeq" id="WP_139601515.1">
    <property type="nucleotide sequence ID" value="NZ_VDCQ01000007.1"/>
</dbReference>
<dbReference type="GO" id="GO:0016787">
    <property type="term" value="F:hydrolase activity"/>
    <property type="evidence" value="ECO:0007669"/>
    <property type="project" value="UniProtKB-KW"/>
</dbReference>
<gene>
    <name evidence="3" type="ORF">FE784_07470</name>
</gene>
<reference evidence="3 4" key="1">
    <citation type="submission" date="2019-05" db="EMBL/GenBank/DDBJ databases">
        <title>We sequenced the genome of Paenibacillus hemerocallicola KCTC 33185 for further insight into its adaptation and study the phylogeny of Paenibacillus.</title>
        <authorList>
            <person name="Narsing Rao M.P."/>
        </authorList>
    </citation>
    <scope>NUCLEOTIDE SEQUENCE [LARGE SCALE GENOMIC DNA]</scope>
    <source>
        <strain evidence="3 4">KCTC 33185</strain>
    </source>
</reference>
<dbReference type="PANTHER" id="PTHR23150:SF19">
    <property type="entry name" value="FORMYLGLYCINE-GENERATING ENZYME"/>
    <property type="match status" value="1"/>
</dbReference>
<organism evidence="3 4">
    <name type="scientific">Paenibacillus hemerocallicola</name>
    <dbReference type="NCBI Taxonomy" id="1172614"/>
    <lineage>
        <taxon>Bacteria</taxon>
        <taxon>Bacillati</taxon>
        <taxon>Bacillota</taxon>
        <taxon>Bacilli</taxon>
        <taxon>Bacillales</taxon>
        <taxon>Paenibacillaceae</taxon>
        <taxon>Paenibacillus</taxon>
    </lineage>
</organism>
<accession>A0A5C4TEV7</accession>
<dbReference type="Gene3D" id="3.90.1580.10">
    <property type="entry name" value="paralog of FGE (formylglycine-generating enzyme)"/>
    <property type="match status" value="1"/>
</dbReference>
<evidence type="ECO:0000313" key="3">
    <source>
        <dbReference type="EMBL" id="TNJ67030.1"/>
    </source>
</evidence>
<dbReference type="InterPro" id="IPR011040">
    <property type="entry name" value="Sialidase"/>
</dbReference>
<dbReference type="SUPFAM" id="SSF50939">
    <property type="entry name" value="Sialidases"/>
    <property type="match status" value="1"/>
</dbReference>
<dbReference type="AlphaFoldDB" id="A0A5C4TEV7"/>
<dbReference type="Proteomes" id="UP000307943">
    <property type="component" value="Unassembled WGS sequence"/>
</dbReference>
<sequence length="641" mass="71609">MIKQLPIDREYMNGIGMKLVRIAAGTYARGDDEGELNERPRHPVRITRPFYMGACQVTNAQYERFDPEHRKLRGKLGFSSEDDEPVIFVNWHEAAAYCRWLSEREGLPYRLPTEAEWEYACRAGTETSYSTGEDFPVEQYRRQQHSWYPDPIKTKREFEVVPLTVGQFPPNPWGLHDMHGNVEEWVNDWYGPYEEGEQTDPVGRADGEFRVSRGGSHSTAPVYLRSSQRMAALPEDRHWLLGFRVALGDMPDTAPTSPWADTEAYRLGVKQSIPESIGAGPDPDRPYFAEPKVFVKLVPSEQGPFYPHNHVPSIAETDNGDLLAVWFSTKWEGGREMVIAASRLRYGSNEWDEASLFWDAPGRNMSGSSLWSDGEGALFHINGMGAAGTWGTLMPVLRISRDNGATWSKARIMDSEHGTRRMPIPALIRTRSGLLLQPCDAETGGDGGTNLWISSDGGDSWYDPGGLIAGIHASVVEREDGSWLAFGRGDTIHGHMPQSVSCDNGRTWSYSATEFEPIGMGQRLVLRRLREGPLFFASFAEEMPITDDSGAVRTVKGLFAAVSYDDGATWPHKRLVSTDRNGGVWNGGAWTGEFTMDRSSAEPKGYLAMVQGRNGLVHLISSRIHYTFNLAWLTTPPPPLD</sequence>
<dbReference type="InterPro" id="IPR036278">
    <property type="entry name" value="Sialidase_sf"/>
</dbReference>